<gene>
    <name evidence="2" type="ORF">CP985_03340</name>
</gene>
<keyword evidence="3" id="KW-1185">Reference proteome</keyword>
<proteinExistence type="predicted"/>
<evidence type="ECO:0000313" key="2">
    <source>
        <dbReference type="EMBL" id="RXK16458.1"/>
    </source>
</evidence>
<feature type="chain" id="PRO_5043668105" evidence="1">
    <location>
        <begin position="20"/>
        <end position="749"/>
    </location>
</feature>
<name>A0AAX2AK43_9BACT</name>
<organism evidence="2 3">
    <name type="scientific">Malaciobacter mytili LMG 24559</name>
    <dbReference type="NCBI Taxonomy" id="1032238"/>
    <lineage>
        <taxon>Bacteria</taxon>
        <taxon>Pseudomonadati</taxon>
        <taxon>Campylobacterota</taxon>
        <taxon>Epsilonproteobacteria</taxon>
        <taxon>Campylobacterales</taxon>
        <taxon>Arcobacteraceae</taxon>
        <taxon>Malaciobacter</taxon>
    </lineage>
</organism>
<accession>A0AAX2AK43</accession>
<feature type="signal peptide" evidence="1">
    <location>
        <begin position="1"/>
        <end position="19"/>
    </location>
</feature>
<dbReference type="AlphaFoldDB" id="A0AAX2AK43"/>
<dbReference type="EMBL" id="NXID01000008">
    <property type="protein sequence ID" value="RXK16458.1"/>
    <property type="molecule type" value="Genomic_DNA"/>
</dbReference>
<evidence type="ECO:0000313" key="3">
    <source>
        <dbReference type="Proteomes" id="UP000290092"/>
    </source>
</evidence>
<reference evidence="2 3" key="1">
    <citation type="submission" date="2017-09" db="EMBL/GenBank/DDBJ databases">
        <title>Genomics of the genus Arcobacter.</title>
        <authorList>
            <person name="Perez-Cataluna A."/>
            <person name="Figueras M.J."/>
            <person name="Salas-Masso N."/>
        </authorList>
    </citation>
    <scope>NUCLEOTIDE SEQUENCE [LARGE SCALE GENOMIC DNA]</scope>
    <source>
        <strain evidence="2 3">CECT 7386</strain>
    </source>
</reference>
<protein>
    <submittedName>
        <fullName evidence="2">Uncharacterized protein</fullName>
    </submittedName>
</protein>
<dbReference type="Proteomes" id="UP000290092">
    <property type="component" value="Unassembled WGS sequence"/>
</dbReference>
<keyword evidence="1" id="KW-0732">Signal</keyword>
<sequence length="749" mass="83782">MYKKIFLLLSFLVLIPLFAANKELLKPNSTIVDFTFESINNSPTFNTGTIVDKVSLEVEASQQLIPREFLVGNCYKDSFNNEYCEEALSECSQEWDVEDGFSQLHTSTTVDYTNKIEKTITTSITKRLVLSASSKLSYTTNRDNQVFIYPYINGNVAAFYSCYSAKGGDLYRCSSSFVNVGFDEAIFKGGYSKGGYYYYALKATGMRLTKGLVYGEGNILKWSGGRDYIIFDSDVIIKGSMNITENGNSIRILNNKLYGDCVSKSQCNDQGLEFYKNIKKSETIKECPAGYLETTGTEVSKGECKKEISYTFYDYICSDLSSNQNYNYIPQNKGGDCNKVDTDNTIVNTELASPCNSSTPPANNCKREKFTCVSDKDRPCAYVDNKWQCSPFVCNNDSKCGYGTCNGRTTSNTYIMPYEFHPIEAISRSGDACTPIPCNSDYEYDDGIATKIDVITCANGKVLNENTYKCENWDYVDKVTTTTSYNAVYQYYGQWYGGYPGLWQYWYGTPTLGYCSSFAFTNECTNNTVGAGSFGSKTYSSLKRCNWNGDGPISQTYTFTCRINGGAYTCPNGGTLKGTICEKQEITCPEGYEDNGTNCKKLNTSELDQEYYYYTYDCKDEVNQFGNNWELQTANENPGCVVDETGKCTSFTKQNNVCRRLVHRCPNGTGVCSLNGSGQYQCSLDNCEEGRMPCTSQFCDLALNDKISYCIGESSCPQDPRVYEKDGKCYIDECPNGTFLDANNNCVKE</sequence>
<comment type="caution">
    <text evidence="2">The sequence shown here is derived from an EMBL/GenBank/DDBJ whole genome shotgun (WGS) entry which is preliminary data.</text>
</comment>
<evidence type="ECO:0000256" key="1">
    <source>
        <dbReference type="SAM" id="SignalP"/>
    </source>
</evidence>
<dbReference type="KEGG" id="amyt:AMYT_a0093"/>
<dbReference type="RefSeq" id="WP_114843299.1">
    <property type="nucleotide sequence ID" value="NZ_CP031220.1"/>
</dbReference>